<organism evidence="1 2">
    <name type="scientific">Neisseria iguanae</name>
    <dbReference type="NCBI Taxonomy" id="90242"/>
    <lineage>
        <taxon>Bacteria</taxon>
        <taxon>Pseudomonadati</taxon>
        <taxon>Pseudomonadota</taxon>
        <taxon>Betaproteobacteria</taxon>
        <taxon>Neisseriales</taxon>
        <taxon>Neisseriaceae</taxon>
        <taxon>Neisseria</taxon>
    </lineage>
</organism>
<sequence>MFQKCEKLYTNFVDNLVGKPFINQKNGLATIMLLSCLRINQIKFNKINILFFIKIFGCLKIKFPSKTKCCKGVYKFLLTAEKLLNYCQ</sequence>
<name>A0A2P7U101_9NEIS</name>
<proteinExistence type="predicted"/>
<dbReference type="EMBL" id="PXYY01000024">
    <property type="protein sequence ID" value="PSJ80583.1"/>
    <property type="molecule type" value="Genomic_DNA"/>
</dbReference>
<comment type="caution">
    <text evidence="1">The sequence shown here is derived from an EMBL/GenBank/DDBJ whole genome shotgun (WGS) entry which is preliminary data.</text>
</comment>
<gene>
    <name evidence="1" type="ORF">C7N83_05530</name>
</gene>
<protein>
    <submittedName>
        <fullName evidence="1">Uncharacterized protein</fullName>
    </submittedName>
</protein>
<keyword evidence="2" id="KW-1185">Reference proteome</keyword>
<evidence type="ECO:0000313" key="1">
    <source>
        <dbReference type="EMBL" id="PSJ80583.1"/>
    </source>
</evidence>
<dbReference type="Proteomes" id="UP000241868">
    <property type="component" value="Unassembled WGS sequence"/>
</dbReference>
<accession>A0A2P7U101</accession>
<evidence type="ECO:0000313" key="2">
    <source>
        <dbReference type="Proteomes" id="UP000241868"/>
    </source>
</evidence>
<dbReference type="AlphaFoldDB" id="A0A2P7U101"/>
<reference evidence="1 2" key="1">
    <citation type="submission" date="2018-03" db="EMBL/GenBank/DDBJ databases">
        <title>Neisseria weixii sp. nov., isolated from the intestinal contents of Tibetan Plateau pika (Ochotona curzoniae) in Yushu, Qinghai Province, China.</title>
        <authorList>
            <person name="Gui Z."/>
        </authorList>
    </citation>
    <scope>NUCLEOTIDE SEQUENCE [LARGE SCALE GENOMIC DNA]</scope>
    <source>
        <strain evidence="1 2">ATCC 51483</strain>
    </source>
</reference>